<feature type="transmembrane region" description="Helical" evidence="5">
    <location>
        <begin position="25"/>
        <end position="42"/>
    </location>
</feature>
<dbReference type="RefSeq" id="WP_133441398.1">
    <property type="nucleotide sequence ID" value="NZ_CP034726.1"/>
</dbReference>
<comment type="subcellular location">
    <subcellularLocation>
        <location evidence="1">Membrane</location>
        <topology evidence="1">Multi-pass membrane protein</topology>
    </subcellularLocation>
</comment>
<accession>A0A4P6ZJY9</accession>
<dbReference type="KEGG" id="lji:ELX58_01460"/>
<evidence type="ECO:0000256" key="2">
    <source>
        <dbReference type="ARBA" id="ARBA00022692"/>
    </source>
</evidence>
<name>A0A4P6ZJY9_9LACO</name>
<keyword evidence="2 5" id="KW-0812">Transmembrane</keyword>
<keyword evidence="3 5" id="KW-1133">Transmembrane helix</keyword>
<protein>
    <submittedName>
        <fullName evidence="6">Energy-coupling factor transporter transmembrane protein EcfT</fullName>
    </submittedName>
</protein>
<dbReference type="PANTHER" id="PTHR33514:SF13">
    <property type="entry name" value="PROTEIN ABCI12, CHLOROPLASTIC"/>
    <property type="match status" value="1"/>
</dbReference>
<feature type="transmembrane region" description="Helical" evidence="5">
    <location>
        <begin position="48"/>
        <end position="66"/>
    </location>
</feature>
<reference evidence="7" key="1">
    <citation type="submission" date="2018-12" db="EMBL/GenBank/DDBJ databases">
        <title>A new species of lactobacillus.</title>
        <authorList>
            <person name="Jian Y."/>
            <person name="Xin L."/>
            <person name="Hong Z.J."/>
            <person name="Ming L.Z."/>
            <person name="Hong X.Z."/>
        </authorList>
    </citation>
    <scope>NUCLEOTIDE SEQUENCE [LARGE SCALE GENOMIC DNA]</scope>
    <source>
        <strain evidence="7">HSLZ-75</strain>
    </source>
</reference>
<dbReference type="EMBL" id="CP034726">
    <property type="protein sequence ID" value="QBP17853.1"/>
    <property type="molecule type" value="Genomic_DNA"/>
</dbReference>
<proteinExistence type="predicted"/>
<dbReference type="OrthoDB" id="8075495at2"/>
<evidence type="ECO:0000256" key="1">
    <source>
        <dbReference type="ARBA" id="ARBA00004141"/>
    </source>
</evidence>
<dbReference type="Proteomes" id="UP000294321">
    <property type="component" value="Chromosome"/>
</dbReference>
<dbReference type="InterPro" id="IPR003339">
    <property type="entry name" value="ABC/ECF_trnsptr_transmembrane"/>
</dbReference>
<keyword evidence="4 5" id="KW-0472">Membrane</keyword>
<organism evidence="6 7">
    <name type="scientific">Acetilactobacillus jinshanensis</name>
    <dbReference type="NCBI Taxonomy" id="1720083"/>
    <lineage>
        <taxon>Bacteria</taxon>
        <taxon>Bacillati</taxon>
        <taxon>Bacillota</taxon>
        <taxon>Bacilli</taxon>
        <taxon>Lactobacillales</taxon>
        <taxon>Lactobacillaceae</taxon>
        <taxon>Acetilactobacillus</taxon>
    </lineage>
</organism>
<evidence type="ECO:0000256" key="3">
    <source>
        <dbReference type="ARBA" id="ARBA00022989"/>
    </source>
</evidence>
<sequence length="264" mass="29804">MNSFIFGEYIPGSSPVHRMNPASKLLLCVLFIIMTLISSHWIDYAELSILIIISFVMCHISFQVIYRGIKPLLLIILFTAILQLFFDPAGKLIWGLGPIKITEGGLSSSAFVFCRFLLIILISTLLTLSTPPTKLANGIRVILNPFRKLKLPVDIISLMISVALRFIPTLYKELRTIIKAQRSRGMIFRSGSLSDRVKKMAMLIIPLLFSSFEQARKLSYAMLSRGYQTNIRRTQINESSFTKLDGIAWAIYLFFGALEIMSKG</sequence>
<feature type="transmembrane region" description="Helical" evidence="5">
    <location>
        <begin position="73"/>
        <end position="94"/>
    </location>
</feature>
<evidence type="ECO:0000256" key="5">
    <source>
        <dbReference type="SAM" id="Phobius"/>
    </source>
</evidence>
<feature type="transmembrane region" description="Helical" evidence="5">
    <location>
        <begin position="106"/>
        <end position="128"/>
    </location>
</feature>
<evidence type="ECO:0000313" key="7">
    <source>
        <dbReference type="Proteomes" id="UP000294321"/>
    </source>
</evidence>
<dbReference type="AlphaFoldDB" id="A0A4P6ZJY9"/>
<keyword evidence="7" id="KW-1185">Reference proteome</keyword>
<evidence type="ECO:0000256" key="4">
    <source>
        <dbReference type="ARBA" id="ARBA00023136"/>
    </source>
</evidence>
<dbReference type="Pfam" id="PF02361">
    <property type="entry name" value="CbiQ"/>
    <property type="match status" value="1"/>
</dbReference>
<gene>
    <name evidence="6" type="ORF">ELX58_01460</name>
</gene>
<dbReference type="GO" id="GO:0005886">
    <property type="term" value="C:plasma membrane"/>
    <property type="evidence" value="ECO:0007669"/>
    <property type="project" value="TreeGrafter"/>
</dbReference>
<dbReference type="PANTHER" id="PTHR33514">
    <property type="entry name" value="PROTEIN ABCI12, CHLOROPLASTIC"/>
    <property type="match status" value="1"/>
</dbReference>
<evidence type="ECO:0000313" key="6">
    <source>
        <dbReference type="EMBL" id="QBP17853.1"/>
    </source>
</evidence>
<dbReference type="CDD" id="cd16914">
    <property type="entry name" value="EcfT"/>
    <property type="match status" value="1"/>
</dbReference>